<evidence type="ECO:0000313" key="1">
    <source>
        <dbReference type="EMBL" id="RMN91319.1"/>
    </source>
</evidence>
<dbReference type="EMBL" id="RBPL01000118">
    <property type="protein sequence ID" value="RMN91319.1"/>
    <property type="molecule type" value="Genomic_DNA"/>
</dbReference>
<sequence length="44" mass="4879">MTKKPLTDEKEAIVTAKARLIAATLHLLCNRHHGGLIRRILSMG</sequence>
<dbReference type="Proteomes" id="UP000278062">
    <property type="component" value="Unassembled WGS sequence"/>
</dbReference>
<protein>
    <submittedName>
        <fullName evidence="1">Uncharacterized protein</fullName>
    </submittedName>
</protein>
<reference evidence="1 2" key="1">
    <citation type="submission" date="2018-08" db="EMBL/GenBank/DDBJ databases">
        <title>Recombination of ecologically and evolutionarily significant loci maintains genetic cohesion in the Pseudomonas syringae species complex.</title>
        <authorList>
            <person name="Dillon M."/>
            <person name="Thakur S."/>
            <person name="Almeida R.N.D."/>
            <person name="Weir B.S."/>
            <person name="Guttman D.S."/>
        </authorList>
    </citation>
    <scope>NUCLEOTIDE SEQUENCE [LARGE SCALE GENOMIC DNA]</scope>
    <source>
        <strain evidence="1 2">1089_5</strain>
    </source>
</reference>
<organism evidence="1 2">
    <name type="scientific">Pseudomonas syringae pv. apii</name>
    <dbReference type="NCBI Taxonomy" id="81036"/>
    <lineage>
        <taxon>Bacteria</taxon>
        <taxon>Pseudomonadati</taxon>
        <taxon>Pseudomonadota</taxon>
        <taxon>Gammaproteobacteria</taxon>
        <taxon>Pseudomonadales</taxon>
        <taxon>Pseudomonadaceae</taxon>
        <taxon>Pseudomonas</taxon>
    </lineage>
</organism>
<comment type="caution">
    <text evidence="1">The sequence shown here is derived from an EMBL/GenBank/DDBJ whole genome shotgun (WGS) entry which is preliminary data.</text>
</comment>
<dbReference type="AlphaFoldDB" id="A0A0P9IYZ3"/>
<evidence type="ECO:0000313" key="2">
    <source>
        <dbReference type="Proteomes" id="UP000278062"/>
    </source>
</evidence>
<proteinExistence type="predicted"/>
<gene>
    <name evidence="1" type="ORF">ALQ49_100876</name>
</gene>
<name>A0A0P9IYZ3_9PSED</name>
<accession>A0A0P9IYZ3</accession>